<proteinExistence type="predicted"/>
<comment type="caution">
    <text evidence="1">The sequence shown here is derived from an EMBL/GenBank/DDBJ whole genome shotgun (WGS) entry which is preliminary data.</text>
</comment>
<accession>A0A645H6F7</accession>
<protein>
    <submittedName>
        <fullName evidence="1">Uncharacterized protein</fullName>
    </submittedName>
</protein>
<evidence type="ECO:0000313" key="1">
    <source>
        <dbReference type="EMBL" id="MPN34578.1"/>
    </source>
</evidence>
<sequence>MVQYIIVETIVKKNISFVVLGVNCPVISQFFGTKHQDTVVSQLIIFYDSKRLIGLSQTNAISDNTASIFFYLLNGTHDTIFLEFV</sequence>
<organism evidence="1">
    <name type="scientific">bioreactor metagenome</name>
    <dbReference type="NCBI Taxonomy" id="1076179"/>
    <lineage>
        <taxon>unclassified sequences</taxon>
        <taxon>metagenomes</taxon>
        <taxon>ecological metagenomes</taxon>
    </lineage>
</organism>
<name>A0A645H6F7_9ZZZZ</name>
<reference evidence="1" key="1">
    <citation type="submission" date="2019-08" db="EMBL/GenBank/DDBJ databases">
        <authorList>
            <person name="Kucharzyk K."/>
            <person name="Murdoch R.W."/>
            <person name="Higgins S."/>
            <person name="Loffler F."/>
        </authorList>
    </citation>
    <scope>NUCLEOTIDE SEQUENCE</scope>
</reference>
<dbReference type="EMBL" id="VSSQ01087691">
    <property type="protein sequence ID" value="MPN34578.1"/>
    <property type="molecule type" value="Genomic_DNA"/>
</dbReference>
<dbReference type="AlphaFoldDB" id="A0A645H6F7"/>
<gene>
    <name evidence="1" type="ORF">SDC9_182072</name>
</gene>